<comment type="caution">
    <text evidence="7">The sequence shown here is derived from an EMBL/GenBank/DDBJ whole genome shotgun (WGS) entry which is preliminary data.</text>
</comment>
<dbReference type="GO" id="GO:0035082">
    <property type="term" value="P:axoneme assembly"/>
    <property type="evidence" value="ECO:0007669"/>
    <property type="project" value="TreeGrafter"/>
</dbReference>
<evidence type="ECO:0000256" key="4">
    <source>
        <dbReference type="ARBA" id="ARBA00023212"/>
    </source>
</evidence>
<comment type="subcellular location">
    <subcellularLocation>
        <location evidence="1">Cytoplasm</location>
        <location evidence="1">Cytoskeleton</location>
        <location evidence="1">Cilium axoneme</location>
    </subcellularLocation>
</comment>
<evidence type="ECO:0000313" key="7">
    <source>
        <dbReference type="EMBL" id="GAV05280.1"/>
    </source>
</evidence>
<dbReference type="PANTHER" id="PTHR13159:SF0">
    <property type="entry name" value="RADIAL SPOKE HEAD 6 HOMOLOG A"/>
    <property type="match status" value="1"/>
</dbReference>
<evidence type="ECO:0000256" key="5">
    <source>
        <dbReference type="ARBA" id="ARBA00023273"/>
    </source>
</evidence>
<keyword evidence="4" id="KW-0206">Cytoskeleton</keyword>
<protein>
    <submittedName>
        <fullName evidence="7">Uncharacterized protein</fullName>
    </submittedName>
</protein>
<dbReference type="AlphaFoldDB" id="A0A1D1VUY6"/>
<keyword evidence="5" id="KW-0966">Cell projection</keyword>
<dbReference type="GO" id="GO:0001534">
    <property type="term" value="C:radial spoke"/>
    <property type="evidence" value="ECO:0007669"/>
    <property type="project" value="InterPro"/>
</dbReference>
<dbReference type="Pfam" id="PF04712">
    <property type="entry name" value="Radial_spoke"/>
    <property type="match status" value="1"/>
</dbReference>
<organism evidence="7 8">
    <name type="scientific">Ramazzottius varieornatus</name>
    <name type="common">Water bear</name>
    <name type="synonym">Tardigrade</name>
    <dbReference type="NCBI Taxonomy" id="947166"/>
    <lineage>
        <taxon>Eukaryota</taxon>
        <taxon>Metazoa</taxon>
        <taxon>Ecdysozoa</taxon>
        <taxon>Tardigrada</taxon>
        <taxon>Eutardigrada</taxon>
        <taxon>Parachela</taxon>
        <taxon>Hypsibioidea</taxon>
        <taxon>Ramazzottiidae</taxon>
        <taxon>Ramazzottius</taxon>
    </lineage>
</organism>
<dbReference type="Proteomes" id="UP000186922">
    <property type="component" value="Unassembled WGS sequence"/>
</dbReference>
<dbReference type="InterPro" id="IPR006802">
    <property type="entry name" value="Radial_spoke"/>
</dbReference>
<gene>
    <name evidence="7" type="primary">RvY_15435-1</name>
    <name evidence="7" type="synonym">RvY_15435.1</name>
    <name evidence="7" type="ORF">RvY_15435</name>
</gene>
<evidence type="ECO:0000256" key="6">
    <source>
        <dbReference type="SAM" id="MobiDB-lite"/>
    </source>
</evidence>
<reference evidence="7 8" key="1">
    <citation type="journal article" date="2016" name="Nat. Commun.">
        <title>Extremotolerant tardigrade genome and improved radiotolerance of human cultured cells by tardigrade-unique protein.</title>
        <authorList>
            <person name="Hashimoto T."/>
            <person name="Horikawa D.D."/>
            <person name="Saito Y."/>
            <person name="Kuwahara H."/>
            <person name="Kozuka-Hata H."/>
            <person name="Shin-I T."/>
            <person name="Minakuchi Y."/>
            <person name="Ohishi K."/>
            <person name="Motoyama A."/>
            <person name="Aizu T."/>
            <person name="Enomoto A."/>
            <person name="Kondo K."/>
            <person name="Tanaka S."/>
            <person name="Hara Y."/>
            <person name="Koshikawa S."/>
            <person name="Sagara H."/>
            <person name="Miura T."/>
            <person name="Yokobori S."/>
            <person name="Miyagawa K."/>
            <person name="Suzuki Y."/>
            <person name="Kubo T."/>
            <person name="Oyama M."/>
            <person name="Kohara Y."/>
            <person name="Fujiyama A."/>
            <person name="Arakawa K."/>
            <person name="Katayama T."/>
            <person name="Toyoda A."/>
            <person name="Kunieda T."/>
        </authorList>
    </citation>
    <scope>NUCLEOTIDE SEQUENCE [LARGE SCALE GENOMIC DNA]</scope>
    <source>
        <strain evidence="7 8">YOKOZUNA-1</strain>
    </source>
</reference>
<keyword evidence="3" id="KW-0969">Cilium</keyword>
<proteinExistence type="predicted"/>
<keyword evidence="2" id="KW-0963">Cytoplasm</keyword>
<evidence type="ECO:0000256" key="2">
    <source>
        <dbReference type="ARBA" id="ARBA00022490"/>
    </source>
</evidence>
<keyword evidence="8" id="KW-1185">Reference proteome</keyword>
<accession>A0A1D1VUY6</accession>
<feature type="region of interest" description="Disordered" evidence="6">
    <location>
        <begin position="627"/>
        <end position="665"/>
    </location>
</feature>
<sequence length="665" mass="74777">MAEERVPQFVSQEEPFPVRSSVDSAPRFSASGRFITSPSAERYTLPAIVRSNLEFLSGEDGQSGSSVVEELLRLDQDPQPEEEQYISTVQEDEIDIYAVLPEELRSPVKKPSVSISDGILPYPGYPGGYGIDASNAGRVRETYKAVSGYLKESSGDAPNRYDQLKQSVRHILKTSNKNAYDGYEQILDSAFQRYVDRRAGSAKFRDAEIAESKLRTEVLKAEGAIEERIDAFVDEETGNSKLPNILRLYPYLSNVGIPRLFSTSIACLLNAAVKKLLDADARIIDIKFWGIIYGQQNDYYVLEADADPPDDEEEEPEKEPAEGEDEDAEQPEIEGFENLPPVPKPMLKPLPPLVKEPTGSGVNRKSYYVTTKLDGNWTRLPAVTPDQVIVARKIDRGFTGNLAAKVPSFPVFPGTELNYLRAQIARISGSTQICPLGYFMLDSEEEAEEGAPPPFVLTDNPEYRAPSFQELSQPHMKSWMHHNQFILRQGRTFFYDAFEASKEEDEEEEEAEDEEEGAKARKAKYPVWYPEKADWYEPESTFPPPLASVINDAAIDGYPPWSLHFGSHAFPSQSFIVARSNLWPGSYTVVYDGGKNFFNMYFGNGLKYRSNFVPTLPLHVKHEKYDPTLHEELDPTPEEEEEIRKAAGLDNHEEGGEGDEDEEDQ</sequence>
<feature type="compositionally biased region" description="Basic and acidic residues" evidence="6">
    <location>
        <begin position="642"/>
        <end position="655"/>
    </location>
</feature>
<dbReference type="EMBL" id="BDGG01000012">
    <property type="protein sequence ID" value="GAV05280.1"/>
    <property type="molecule type" value="Genomic_DNA"/>
</dbReference>
<dbReference type="GO" id="GO:0060294">
    <property type="term" value="P:cilium movement involved in cell motility"/>
    <property type="evidence" value="ECO:0007669"/>
    <property type="project" value="InterPro"/>
</dbReference>
<dbReference type="PANTHER" id="PTHR13159">
    <property type="entry name" value="RADIAL SPOKEHEAD-RELATED"/>
    <property type="match status" value="1"/>
</dbReference>
<name>A0A1D1VUY6_RAMVA</name>
<evidence type="ECO:0000256" key="1">
    <source>
        <dbReference type="ARBA" id="ARBA00004430"/>
    </source>
</evidence>
<dbReference type="STRING" id="947166.A0A1D1VUY6"/>
<feature type="region of interest" description="Disordered" evidence="6">
    <location>
        <begin position="500"/>
        <end position="519"/>
    </location>
</feature>
<evidence type="ECO:0000256" key="3">
    <source>
        <dbReference type="ARBA" id="ARBA00023069"/>
    </source>
</evidence>
<feature type="compositionally biased region" description="Acidic residues" evidence="6">
    <location>
        <begin position="305"/>
        <end position="335"/>
    </location>
</feature>
<feature type="region of interest" description="Disordered" evidence="6">
    <location>
        <begin position="305"/>
        <end position="341"/>
    </location>
</feature>
<evidence type="ECO:0000313" key="8">
    <source>
        <dbReference type="Proteomes" id="UP000186922"/>
    </source>
</evidence>
<feature type="compositionally biased region" description="Acidic residues" evidence="6">
    <location>
        <begin position="502"/>
        <end position="516"/>
    </location>
</feature>
<dbReference type="OrthoDB" id="272202at2759"/>
<feature type="compositionally biased region" description="Acidic residues" evidence="6">
    <location>
        <begin position="656"/>
        <end position="665"/>
    </location>
</feature>